<evidence type="ECO:0000313" key="1">
    <source>
        <dbReference type="EMBL" id="CAG8749736.1"/>
    </source>
</evidence>
<feature type="non-terminal residue" evidence="1">
    <location>
        <position position="135"/>
    </location>
</feature>
<gene>
    <name evidence="1" type="ORF">ACOLOM_LOCUS12637</name>
</gene>
<keyword evidence="2" id="KW-1185">Reference proteome</keyword>
<dbReference type="Proteomes" id="UP000789525">
    <property type="component" value="Unassembled WGS sequence"/>
</dbReference>
<comment type="caution">
    <text evidence="1">The sequence shown here is derived from an EMBL/GenBank/DDBJ whole genome shotgun (WGS) entry which is preliminary data.</text>
</comment>
<sequence>MTIPELRQAKIYLSSTYLVRNMVEGKYEIDAIQLTNKAGVIVERVMIKAQINGSAQPGPLISFSTHLVQKLDLAIPIWDLRMIPILVVTFTPCLQSHDLTSLLAQNVTYHRWPLAGSVEEVVRVLVIAGRDLGYD</sequence>
<name>A0ACA9QIN7_9GLOM</name>
<reference evidence="1" key="1">
    <citation type="submission" date="2021-06" db="EMBL/GenBank/DDBJ databases">
        <authorList>
            <person name="Kallberg Y."/>
            <person name="Tangrot J."/>
            <person name="Rosling A."/>
        </authorList>
    </citation>
    <scope>NUCLEOTIDE SEQUENCE</scope>
    <source>
        <strain evidence="1">CL356</strain>
    </source>
</reference>
<protein>
    <submittedName>
        <fullName evidence="1">13376_t:CDS:1</fullName>
    </submittedName>
</protein>
<evidence type="ECO:0000313" key="2">
    <source>
        <dbReference type="Proteomes" id="UP000789525"/>
    </source>
</evidence>
<accession>A0ACA9QIN7</accession>
<dbReference type="EMBL" id="CAJVPT010052495">
    <property type="protein sequence ID" value="CAG8749736.1"/>
    <property type="molecule type" value="Genomic_DNA"/>
</dbReference>
<organism evidence="1 2">
    <name type="scientific">Acaulospora colombiana</name>
    <dbReference type="NCBI Taxonomy" id="27376"/>
    <lineage>
        <taxon>Eukaryota</taxon>
        <taxon>Fungi</taxon>
        <taxon>Fungi incertae sedis</taxon>
        <taxon>Mucoromycota</taxon>
        <taxon>Glomeromycotina</taxon>
        <taxon>Glomeromycetes</taxon>
        <taxon>Diversisporales</taxon>
        <taxon>Acaulosporaceae</taxon>
        <taxon>Acaulospora</taxon>
    </lineage>
</organism>
<proteinExistence type="predicted"/>